<evidence type="ECO:0000313" key="2">
    <source>
        <dbReference type="EMBL" id="OAX32380.1"/>
    </source>
</evidence>
<reference evidence="2 3" key="1">
    <citation type="submission" date="2016-06" db="EMBL/GenBank/DDBJ databases">
        <title>Comparative genomics of the ectomycorrhizal sister species Rhizopogon vinicolor and Rhizopogon vesiculosus (Basidiomycota: Boletales) reveals a divergence of the mating type B locus.</title>
        <authorList>
            <consortium name="DOE Joint Genome Institute"/>
            <person name="Mujic A.B."/>
            <person name="Kuo A."/>
            <person name="Tritt A."/>
            <person name="Lipzen A."/>
            <person name="Chen C."/>
            <person name="Johnson J."/>
            <person name="Sharma A."/>
            <person name="Barry K."/>
            <person name="Grigoriev I.V."/>
            <person name="Spatafora J.W."/>
        </authorList>
    </citation>
    <scope>NUCLEOTIDE SEQUENCE [LARGE SCALE GENOMIC DNA]</scope>
    <source>
        <strain evidence="2 3">AM-OR11-026</strain>
    </source>
</reference>
<feature type="compositionally biased region" description="Basic residues" evidence="1">
    <location>
        <begin position="1"/>
        <end position="11"/>
    </location>
</feature>
<evidence type="ECO:0000313" key="3">
    <source>
        <dbReference type="Proteomes" id="UP000092154"/>
    </source>
</evidence>
<keyword evidence="3" id="KW-1185">Reference proteome</keyword>
<dbReference type="Proteomes" id="UP000092154">
    <property type="component" value="Unassembled WGS sequence"/>
</dbReference>
<proteinExistence type="predicted"/>
<dbReference type="AlphaFoldDB" id="A0A1B7MIF3"/>
<feature type="region of interest" description="Disordered" evidence="1">
    <location>
        <begin position="1"/>
        <end position="27"/>
    </location>
</feature>
<organism evidence="2 3">
    <name type="scientific">Rhizopogon vinicolor AM-OR11-026</name>
    <dbReference type="NCBI Taxonomy" id="1314800"/>
    <lineage>
        <taxon>Eukaryota</taxon>
        <taxon>Fungi</taxon>
        <taxon>Dikarya</taxon>
        <taxon>Basidiomycota</taxon>
        <taxon>Agaricomycotina</taxon>
        <taxon>Agaricomycetes</taxon>
        <taxon>Agaricomycetidae</taxon>
        <taxon>Boletales</taxon>
        <taxon>Suillineae</taxon>
        <taxon>Rhizopogonaceae</taxon>
        <taxon>Rhizopogon</taxon>
    </lineage>
</organism>
<name>A0A1B7MIF3_9AGAM</name>
<protein>
    <submittedName>
        <fullName evidence="2">Uncharacterized protein</fullName>
    </submittedName>
</protein>
<gene>
    <name evidence="2" type="ORF">K503DRAFT_776726</name>
</gene>
<accession>A0A1B7MIF3</accession>
<dbReference type="InParanoid" id="A0A1B7MIF3"/>
<evidence type="ECO:0000256" key="1">
    <source>
        <dbReference type="SAM" id="MobiDB-lite"/>
    </source>
</evidence>
<dbReference type="EMBL" id="KV449026">
    <property type="protein sequence ID" value="OAX32380.1"/>
    <property type="molecule type" value="Genomic_DNA"/>
</dbReference>
<sequence length="112" mass="12536">MFCLHSHHPRRSSTASQPCQTDWQNSRGPPTTITYKQRSCPISLSYHTRTMHFSRLVIIAALTASMSVSACVEKGGICNDEGDCCYGLWCDEVKLALQSDRLANNLTRTSRQ</sequence>
<feature type="compositionally biased region" description="Polar residues" evidence="1">
    <location>
        <begin position="12"/>
        <end position="27"/>
    </location>
</feature>